<dbReference type="PANTHER" id="PTHR33841">
    <property type="entry name" value="DNA METHYLTRANSFERASE YEEA-RELATED"/>
    <property type="match status" value="1"/>
</dbReference>
<keyword evidence="3" id="KW-0808">Transferase</keyword>
<proteinExistence type="predicted"/>
<protein>
    <recommendedName>
        <fullName evidence="1">site-specific DNA-methyltransferase (adenine-specific)</fullName>
        <ecNumber evidence="1">2.1.1.72</ecNumber>
    </recommendedName>
</protein>
<dbReference type="GO" id="GO:0009007">
    <property type="term" value="F:site-specific DNA-methyltransferase (adenine-specific) activity"/>
    <property type="evidence" value="ECO:0007669"/>
    <property type="project" value="UniProtKB-EC"/>
</dbReference>
<dbReference type="GO" id="GO:0032259">
    <property type="term" value="P:methylation"/>
    <property type="evidence" value="ECO:0007669"/>
    <property type="project" value="UniProtKB-KW"/>
</dbReference>
<dbReference type="SUPFAM" id="SSF53335">
    <property type="entry name" value="S-adenosyl-L-methionine-dependent methyltransferases"/>
    <property type="match status" value="1"/>
</dbReference>
<dbReference type="InterPro" id="IPR029063">
    <property type="entry name" value="SAM-dependent_MTases_sf"/>
</dbReference>
<dbReference type="InterPro" id="IPR050953">
    <property type="entry name" value="N4_N6_ade-DNA_methylase"/>
</dbReference>
<dbReference type="EC" id="2.1.1.72" evidence="1"/>
<evidence type="ECO:0000256" key="4">
    <source>
        <dbReference type="ARBA" id="ARBA00047942"/>
    </source>
</evidence>
<evidence type="ECO:0000256" key="3">
    <source>
        <dbReference type="ARBA" id="ARBA00022679"/>
    </source>
</evidence>
<evidence type="ECO:0000256" key="1">
    <source>
        <dbReference type="ARBA" id="ARBA00011900"/>
    </source>
</evidence>
<dbReference type="PRINTS" id="PR00507">
    <property type="entry name" value="N12N6MTFRASE"/>
</dbReference>
<dbReference type="PANTHER" id="PTHR33841:SF1">
    <property type="entry name" value="DNA METHYLTRANSFERASE A"/>
    <property type="match status" value="1"/>
</dbReference>
<evidence type="ECO:0000313" key="6">
    <source>
        <dbReference type="EMBL" id="GAG57678.1"/>
    </source>
</evidence>
<comment type="catalytic activity">
    <reaction evidence="4">
        <text>a 2'-deoxyadenosine in DNA + S-adenosyl-L-methionine = an N(6)-methyl-2'-deoxyadenosine in DNA + S-adenosyl-L-homocysteine + H(+)</text>
        <dbReference type="Rhea" id="RHEA:15197"/>
        <dbReference type="Rhea" id="RHEA-COMP:12418"/>
        <dbReference type="Rhea" id="RHEA-COMP:12419"/>
        <dbReference type="ChEBI" id="CHEBI:15378"/>
        <dbReference type="ChEBI" id="CHEBI:57856"/>
        <dbReference type="ChEBI" id="CHEBI:59789"/>
        <dbReference type="ChEBI" id="CHEBI:90615"/>
        <dbReference type="ChEBI" id="CHEBI:90616"/>
        <dbReference type="EC" id="2.1.1.72"/>
    </reaction>
</comment>
<keyword evidence="2" id="KW-0489">Methyltransferase</keyword>
<comment type="caution">
    <text evidence="6">The sequence shown here is derived from an EMBL/GenBank/DDBJ whole genome shotgun (WGS) entry which is preliminary data.</text>
</comment>
<gene>
    <name evidence="6" type="ORF">S01H4_03479</name>
</gene>
<dbReference type="Gene3D" id="3.40.50.150">
    <property type="entry name" value="Vaccinia Virus protein VP39"/>
    <property type="match status" value="1"/>
</dbReference>
<dbReference type="EMBL" id="BART01000858">
    <property type="protein sequence ID" value="GAG57678.1"/>
    <property type="molecule type" value="Genomic_DNA"/>
</dbReference>
<reference evidence="6" key="1">
    <citation type="journal article" date="2014" name="Front. Microbiol.">
        <title>High frequency of phylogenetically diverse reductive dehalogenase-homologous genes in deep subseafloor sedimentary metagenomes.</title>
        <authorList>
            <person name="Kawai M."/>
            <person name="Futagami T."/>
            <person name="Toyoda A."/>
            <person name="Takaki Y."/>
            <person name="Nishi S."/>
            <person name="Hori S."/>
            <person name="Arai W."/>
            <person name="Tsubouchi T."/>
            <person name="Morono Y."/>
            <person name="Uchiyama I."/>
            <person name="Ito T."/>
            <person name="Fujiyama A."/>
            <person name="Inagaki F."/>
            <person name="Takami H."/>
        </authorList>
    </citation>
    <scope>NUCLEOTIDE SEQUENCE</scope>
    <source>
        <strain evidence="6">Expedition CK06-06</strain>
    </source>
</reference>
<sequence length="156" mass="18574">MEIWELLKEYNFTSSDEENNNEENNTINPNILGYIFEKSIGDYRKATGAYYTRSKITNYISRNTLNRFFLDNINKKFQTVLPWPLDTFQQLKMYPIELRTKIYKYFIKLLEKLKICDPAVGSGAFLVSIGELIVRIYNFLINILGFKRLIRFKEKK</sequence>
<feature type="transmembrane region" description="Helical" evidence="5">
    <location>
        <begin position="124"/>
        <end position="146"/>
    </location>
</feature>
<evidence type="ECO:0000256" key="2">
    <source>
        <dbReference type="ARBA" id="ARBA00022603"/>
    </source>
</evidence>
<keyword evidence="5" id="KW-0472">Membrane</keyword>
<organism evidence="6">
    <name type="scientific">marine sediment metagenome</name>
    <dbReference type="NCBI Taxonomy" id="412755"/>
    <lineage>
        <taxon>unclassified sequences</taxon>
        <taxon>metagenomes</taxon>
        <taxon>ecological metagenomes</taxon>
    </lineage>
</organism>
<name>X0ZB98_9ZZZZ</name>
<accession>X0ZB98</accession>
<evidence type="ECO:0000256" key="5">
    <source>
        <dbReference type="SAM" id="Phobius"/>
    </source>
</evidence>
<keyword evidence="5" id="KW-0812">Transmembrane</keyword>
<dbReference type="AlphaFoldDB" id="X0ZB98"/>
<keyword evidence="5" id="KW-1133">Transmembrane helix</keyword>